<protein>
    <submittedName>
        <fullName evidence="2">Uncharacterized protein</fullName>
    </submittedName>
</protein>
<sequence length="70" mass="8122">MFDVLEADLLCSCLCLVMHPEGQGWGIRWWRRVVELNCYTTQRLSSPHLLNNDPDGNSEDIDQFKKTRGI</sequence>
<keyword evidence="3" id="KW-1185">Reference proteome</keyword>
<name>A0ABR2TZV8_9ROSI</name>
<comment type="caution">
    <text evidence="2">The sequence shown here is derived from an EMBL/GenBank/DDBJ whole genome shotgun (WGS) entry which is preliminary data.</text>
</comment>
<dbReference type="Proteomes" id="UP001396334">
    <property type="component" value="Unassembled WGS sequence"/>
</dbReference>
<evidence type="ECO:0000313" key="3">
    <source>
        <dbReference type="Proteomes" id="UP001396334"/>
    </source>
</evidence>
<evidence type="ECO:0000256" key="1">
    <source>
        <dbReference type="SAM" id="MobiDB-lite"/>
    </source>
</evidence>
<accession>A0ABR2TZV8</accession>
<feature type="region of interest" description="Disordered" evidence="1">
    <location>
        <begin position="45"/>
        <end position="70"/>
    </location>
</feature>
<proteinExistence type="predicted"/>
<gene>
    <name evidence="2" type="ORF">V6N11_071323</name>
</gene>
<organism evidence="2 3">
    <name type="scientific">Hibiscus sabdariffa</name>
    <name type="common">roselle</name>
    <dbReference type="NCBI Taxonomy" id="183260"/>
    <lineage>
        <taxon>Eukaryota</taxon>
        <taxon>Viridiplantae</taxon>
        <taxon>Streptophyta</taxon>
        <taxon>Embryophyta</taxon>
        <taxon>Tracheophyta</taxon>
        <taxon>Spermatophyta</taxon>
        <taxon>Magnoliopsida</taxon>
        <taxon>eudicotyledons</taxon>
        <taxon>Gunneridae</taxon>
        <taxon>Pentapetalae</taxon>
        <taxon>rosids</taxon>
        <taxon>malvids</taxon>
        <taxon>Malvales</taxon>
        <taxon>Malvaceae</taxon>
        <taxon>Malvoideae</taxon>
        <taxon>Hibiscus</taxon>
    </lineage>
</organism>
<dbReference type="EMBL" id="JBBPBN010000003">
    <property type="protein sequence ID" value="KAK9042970.1"/>
    <property type="molecule type" value="Genomic_DNA"/>
</dbReference>
<reference evidence="2 3" key="1">
    <citation type="journal article" date="2024" name="G3 (Bethesda)">
        <title>Genome assembly of Hibiscus sabdariffa L. provides insights into metabolisms of medicinal natural products.</title>
        <authorList>
            <person name="Kim T."/>
        </authorList>
    </citation>
    <scope>NUCLEOTIDE SEQUENCE [LARGE SCALE GENOMIC DNA]</scope>
    <source>
        <strain evidence="2">TK-2024</strain>
        <tissue evidence="2">Old leaves</tissue>
    </source>
</reference>
<evidence type="ECO:0000313" key="2">
    <source>
        <dbReference type="EMBL" id="KAK9042970.1"/>
    </source>
</evidence>